<evidence type="ECO:0000313" key="4">
    <source>
        <dbReference type="Proteomes" id="UP000812966"/>
    </source>
</evidence>
<proteinExistence type="predicted"/>
<dbReference type="Proteomes" id="UP000812966">
    <property type="component" value="Unassembled WGS sequence"/>
</dbReference>
<reference evidence="3" key="1">
    <citation type="submission" date="2020-04" db="EMBL/GenBank/DDBJ databases">
        <title>Analysis of mating type loci in Filobasidium floriforme.</title>
        <authorList>
            <person name="Nowrousian M."/>
        </authorList>
    </citation>
    <scope>NUCLEOTIDE SEQUENCE</scope>
    <source>
        <strain evidence="3">CBS 6242</strain>
    </source>
</reference>
<feature type="compositionally biased region" description="Low complexity" evidence="2">
    <location>
        <begin position="462"/>
        <end position="473"/>
    </location>
</feature>
<evidence type="ECO:0000256" key="2">
    <source>
        <dbReference type="SAM" id="MobiDB-lite"/>
    </source>
</evidence>
<keyword evidence="1" id="KW-0175">Coiled coil</keyword>
<feature type="region of interest" description="Disordered" evidence="2">
    <location>
        <begin position="388"/>
        <end position="579"/>
    </location>
</feature>
<feature type="compositionally biased region" description="Basic and acidic residues" evidence="2">
    <location>
        <begin position="398"/>
        <end position="411"/>
    </location>
</feature>
<feature type="region of interest" description="Disordered" evidence="2">
    <location>
        <begin position="35"/>
        <end position="148"/>
    </location>
</feature>
<feature type="region of interest" description="Disordered" evidence="2">
    <location>
        <begin position="301"/>
        <end position="325"/>
    </location>
</feature>
<dbReference type="EMBL" id="JABELV010000014">
    <property type="protein sequence ID" value="KAG7570953.1"/>
    <property type="molecule type" value="Genomic_DNA"/>
</dbReference>
<accession>A0A8K0NSP9</accession>
<feature type="compositionally biased region" description="Low complexity" evidence="2">
    <location>
        <begin position="104"/>
        <end position="124"/>
    </location>
</feature>
<evidence type="ECO:0000313" key="3">
    <source>
        <dbReference type="EMBL" id="KAG7570953.1"/>
    </source>
</evidence>
<feature type="coiled-coil region" evidence="1">
    <location>
        <begin position="329"/>
        <end position="360"/>
    </location>
</feature>
<comment type="caution">
    <text evidence="3">The sequence shown here is derived from an EMBL/GenBank/DDBJ whole genome shotgun (WGS) entry which is preliminary data.</text>
</comment>
<protein>
    <submittedName>
        <fullName evidence="3">Uncharacterized protein</fullName>
    </submittedName>
</protein>
<dbReference type="AlphaFoldDB" id="A0A8K0NSP9"/>
<evidence type="ECO:0000256" key="1">
    <source>
        <dbReference type="SAM" id="Coils"/>
    </source>
</evidence>
<name>A0A8K0NSP9_9TREE</name>
<feature type="compositionally biased region" description="Low complexity" evidence="2">
    <location>
        <begin position="194"/>
        <end position="204"/>
    </location>
</feature>
<keyword evidence="4" id="KW-1185">Reference proteome</keyword>
<feature type="region of interest" description="Disordered" evidence="2">
    <location>
        <begin position="1092"/>
        <end position="1117"/>
    </location>
</feature>
<feature type="compositionally biased region" description="Polar residues" evidence="2">
    <location>
        <begin position="207"/>
        <end position="220"/>
    </location>
</feature>
<feature type="region of interest" description="Disordered" evidence="2">
    <location>
        <begin position="165"/>
        <end position="263"/>
    </location>
</feature>
<feature type="compositionally biased region" description="Low complexity" evidence="2">
    <location>
        <begin position="221"/>
        <end position="246"/>
    </location>
</feature>
<gene>
    <name evidence="3" type="ORF">FFLO_01047</name>
</gene>
<sequence length="1117" mass="122321">MSFDDDDDDEFGGDDLFSHPDLLASLEKVEREHKNVNVVKDTSRTSGIVAGNSSRSAGGGGYHHAVARPAIHARGRGRAPQSNHIARPTTSHLAPQPIHRASHQPAVQLQAQPQPQPRLQPEAQGQPTRLALKPAPVPFQEEESDDDDYAMAMDVLVNEEGKYMVVPQVQQDRPIANLPKPVSSPSVPPPAPALAPAQSPALVPISSDRQLGRSTSLNFDSQSQSLQRQRQQQQQQQQQRPGSSSQAYNSQGAGGSQWKRTMSADTLARKQAIEKAVGSGSSAGAFASNAVAAQAVARPSIVNSGRPSDTGRALPSVTTETAGVNPGEAARLQAELEALRQKLRETELKAEEQVLAFKREAQKRHGEAVYVRTQLDEVTRKSEETISELKQNQLSAQEEVKRLQTEHKKQLDSVQSQHTFDVHNNKAHKFFPSQKTAGMGRMTPGRGGSSQFPQPVAPFQTPSRSPGRSQRSPRSNRKWQAELMPPPPPPAFVDPNRFKTPGRAGTSQRKGKDRLDLKPAASPSFSNLQDSFHVDPNVELDRLSKRAKQTHVGSALPPFDEDDRRGDAKSSPPYDGGFALDLDPMPYRPAQADEPEQFQVERSDADLRGEVIHVLFEHAYVPVDAGPERPHITTIQRLLNIQTAHILPDIEQDAYDIACTGLWDAIGDNRLSAKETCAVLVENLVDAMVILCRCNLTLPMVAMMRLVVYMAHSLSLFDDLQERIASSIPGDQLVVIARYCKQDRPSQVGKTVGAKASTTKIVPARTVKAAARNDDLDKIDTPEPVKVEPVEIGRAVIALASVLGVDLNPPSEVLSTFVSDLAGLQLLLKPDQPVDLVIDAIDLTLAFSSYPDFFRQLLVLIPASEARESNSSDSTRPPLVELLCGYLRTRHPEANDTINNMIQLRVLCIFSTMCSVESDALTLLANSYFLVPTLISFLVDQSEKIWGVATSTELVEESLRLLIPALSLLHHLVFPPAFGPDIHDPSASTRTGVKLMERLAELLKTREFGSLHHSFYTALPRITYADIGEDLDGWDPEELKDMQDLAGDILEGLIDAPEEGDGILEMYRPVNEMEAALEPADDQDVEIIESMGIDPGLEDETEARNLASPVEAQRQGR</sequence>
<organism evidence="3 4">
    <name type="scientific">Filobasidium floriforme</name>
    <dbReference type="NCBI Taxonomy" id="5210"/>
    <lineage>
        <taxon>Eukaryota</taxon>
        <taxon>Fungi</taxon>
        <taxon>Dikarya</taxon>
        <taxon>Basidiomycota</taxon>
        <taxon>Agaricomycotina</taxon>
        <taxon>Tremellomycetes</taxon>
        <taxon>Filobasidiales</taxon>
        <taxon>Filobasidiaceae</taxon>
        <taxon>Filobasidium</taxon>
    </lineage>
</organism>
<feature type="compositionally biased region" description="Polar residues" evidence="2">
    <location>
        <begin position="80"/>
        <end position="93"/>
    </location>
</feature>